<dbReference type="STRING" id="1423792.FD09_GL000093"/>
<feature type="domain" description="SOGP N-terminal" evidence="5">
    <location>
        <begin position="13"/>
        <end position="234"/>
    </location>
</feature>
<evidence type="ECO:0000313" key="6">
    <source>
        <dbReference type="EMBL" id="KRL14445.1"/>
    </source>
</evidence>
<feature type="domain" description="Glycosyl hydrolase 94 catalytic" evidence="3">
    <location>
        <begin position="601"/>
        <end position="955"/>
    </location>
</feature>
<evidence type="ECO:0000259" key="3">
    <source>
        <dbReference type="Pfam" id="PF17167"/>
    </source>
</evidence>
<dbReference type="Pfam" id="PF21958">
    <property type="entry name" value="SOGP_N"/>
    <property type="match status" value="1"/>
</dbReference>
<organism evidence="6 7">
    <name type="scientific">Schleiferilactobacillus perolens DSM 12744</name>
    <dbReference type="NCBI Taxonomy" id="1423792"/>
    <lineage>
        <taxon>Bacteria</taxon>
        <taxon>Bacillati</taxon>
        <taxon>Bacillota</taxon>
        <taxon>Bacilli</taxon>
        <taxon>Lactobacillales</taxon>
        <taxon>Lactobacillaceae</taxon>
        <taxon>Schleiferilactobacillus</taxon>
    </lineage>
</organism>
<dbReference type="InterPro" id="IPR033432">
    <property type="entry name" value="GH94_catalytic"/>
</dbReference>
<evidence type="ECO:0000259" key="5">
    <source>
        <dbReference type="Pfam" id="PF21958"/>
    </source>
</evidence>
<dbReference type="InterPro" id="IPR012341">
    <property type="entry name" value="6hp_glycosidase-like_sf"/>
</dbReference>
<dbReference type="Gene3D" id="2.70.98.40">
    <property type="entry name" value="Glycoside hydrolase, family 65, N-terminal domain"/>
    <property type="match status" value="1"/>
</dbReference>
<dbReference type="Pfam" id="PF17167">
    <property type="entry name" value="Glyco_hydro_94"/>
    <property type="match status" value="1"/>
</dbReference>
<dbReference type="PANTHER" id="PTHR37469">
    <property type="entry name" value="CELLOBIONIC ACID PHOSPHORYLASE-RELATED"/>
    <property type="match status" value="1"/>
</dbReference>
<dbReference type="RefSeq" id="WP_057817160.1">
    <property type="nucleotide sequence ID" value="NZ_AZEC01000001.1"/>
</dbReference>
<feature type="domain" description="Glycoside phosphorylase super sandwich" evidence="4">
    <location>
        <begin position="299"/>
        <end position="549"/>
    </location>
</feature>
<dbReference type="GO" id="GO:0005975">
    <property type="term" value="P:carbohydrate metabolic process"/>
    <property type="evidence" value="ECO:0007669"/>
    <property type="project" value="InterPro"/>
</dbReference>
<dbReference type="AlphaFoldDB" id="A0A0R1N2K5"/>
<evidence type="ECO:0000259" key="4">
    <source>
        <dbReference type="Pfam" id="PF21250"/>
    </source>
</evidence>
<dbReference type="InterPro" id="IPR008928">
    <property type="entry name" value="6-hairpin_glycosidase_sf"/>
</dbReference>
<proteinExistence type="predicted"/>
<gene>
    <name evidence="6" type="ORF">FD09_GL000093</name>
</gene>
<dbReference type="SUPFAM" id="SSF48208">
    <property type="entry name" value="Six-hairpin glycosidases"/>
    <property type="match status" value="1"/>
</dbReference>
<dbReference type="OrthoDB" id="9769991at2"/>
<dbReference type="Pfam" id="PF21250">
    <property type="entry name" value="SOGP_2nd"/>
    <property type="match status" value="1"/>
</dbReference>
<comment type="caution">
    <text evidence="6">The sequence shown here is derived from an EMBL/GenBank/DDBJ whole genome shotgun (WGS) entry which is preliminary data.</text>
</comment>
<keyword evidence="1" id="KW-0328">Glycosyltransferase</keyword>
<dbReference type="InterPro" id="IPR053831">
    <property type="entry name" value="SOGP_N"/>
</dbReference>
<sequence length="1043" mass="116711">MHQLKNDHITINLLNNGAIGTITADNIMVNQVAGNALDGSMANIYLRIQADGQYHYTPLIGPASTSHLSLSKNGARWQGQFNGVEYTLTLLLGSTTWFWHVTLHSSQSINADLTYVQDLGLGEPGFVNSNEAYVSQYLDQHPFTSDGHITITARQNQPQAGQYPYLQQGALTSLASYATDGFQFFGTDYKSTNEPSAMSQADLPSRVLQYECALTALRSAPMTIKGNDTKVTFYASFKATQPNGNLEKLIPDTDIQANFALLSAVNPTWQSVSLPAANQSLGQPLTGTPLTETQLTTLFPQQRQVERGQTGQVLSLFTPDDTHVVLPEKENQQERLTGNIIMAERTMTPTQPVLAATQFMPGVFESHVVFGNTNMNIMITNTRSALNWFKVTGTRIYVRPANDTQYHLLTMPSAYAMTFNGGDWYYQLDDDTLKISDDASSTEQQVTLRFASLNHQRYDVWVTSQWDTETLGEKPLLDITDNTIALSPEVNTAMAKIDPDRVYSIRYSHNAQAFNIGREEIILGHATNDSTHQLVTAFDSVSQFSIVTQTNTVQAPDSEPIATSREQHHAYLESLLRHFQVTTNNPAKQDMAEQTNLVLRWYAHDALVHMLSPHGLEQYGGAAWGTRDVSQGPTELFLSTGHYDIVRQIILHLYSHQFSENGNWPQWFMYDEYSGQFADESHGDVIVWPLKVVTDYLLATQDTSVLSEVLPYMSLKKHKMLAESESLLDHIKRQLAYITSHFLYNTKVSAYGDGDWDDTLQPADARQKKEMASTWTEELTIETLRHAAQAFASIPDFAQSLQTLADDMMGDFKRYFMQDDVLPGFIKMDANHHVTPIIHPNDGLTGIDYRLLPLSQGVLSHILDEQQSEHALQLITQHLLFPDGVRLMNKPSTYRGGVSHIFKRAEQAANFGREIGLLYVHAHIRYADAVAQTGDQAEAWRLLQLVNPINIQSRVSNAALRQANVYFSSSDAAFPDRYAAQEHFDDVRNQSVSVKGGWRLYSSGPGIYIATLLNSVFKLADEETFNSTFSLPFDTDYRVSVSK</sequence>
<accession>A0A0R1N2K5</accession>
<protein>
    <submittedName>
        <fullName evidence="6">Cyclic beta 1-2 glucan ligase</fullName>
    </submittedName>
</protein>
<dbReference type="Proteomes" id="UP000051330">
    <property type="component" value="Unassembled WGS sequence"/>
</dbReference>
<keyword evidence="6" id="KW-0436">Ligase</keyword>
<dbReference type="PANTHER" id="PTHR37469:SF2">
    <property type="entry name" value="CELLOBIONIC ACID PHOSPHORYLASE"/>
    <property type="match status" value="1"/>
</dbReference>
<keyword evidence="7" id="KW-1185">Reference proteome</keyword>
<dbReference type="PATRIC" id="fig|1423792.3.peg.95"/>
<name>A0A0R1N2K5_9LACO</name>
<dbReference type="Gene3D" id="1.50.10.10">
    <property type="match status" value="1"/>
</dbReference>
<dbReference type="InterPro" id="IPR052047">
    <property type="entry name" value="GH94_Enzymes"/>
</dbReference>
<keyword evidence="2" id="KW-0808">Transferase</keyword>
<evidence type="ECO:0000256" key="1">
    <source>
        <dbReference type="ARBA" id="ARBA00022676"/>
    </source>
</evidence>
<reference evidence="6 7" key="1">
    <citation type="journal article" date="2015" name="Genome Announc.">
        <title>Expanding the biotechnology potential of lactobacilli through comparative genomics of 213 strains and associated genera.</title>
        <authorList>
            <person name="Sun Z."/>
            <person name="Harris H.M."/>
            <person name="McCann A."/>
            <person name="Guo C."/>
            <person name="Argimon S."/>
            <person name="Zhang W."/>
            <person name="Yang X."/>
            <person name="Jeffery I.B."/>
            <person name="Cooney J.C."/>
            <person name="Kagawa T.F."/>
            <person name="Liu W."/>
            <person name="Song Y."/>
            <person name="Salvetti E."/>
            <person name="Wrobel A."/>
            <person name="Rasinkangas P."/>
            <person name="Parkhill J."/>
            <person name="Rea M.C."/>
            <person name="O'Sullivan O."/>
            <person name="Ritari J."/>
            <person name="Douillard F.P."/>
            <person name="Paul Ross R."/>
            <person name="Yang R."/>
            <person name="Briner A.E."/>
            <person name="Felis G.E."/>
            <person name="de Vos W.M."/>
            <person name="Barrangou R."/>
            <person name="Klaenhammer T.R."/>
            <person name="Caufield P.W."/>
            <person name="Cui Y."/>
            <person name="Zhang H."/>
            <person name="O'Toole P.W."/>
        </authorList>
    </citation>
    <scope>NUCLEOTIDE SEQUENCE [LARGE SCALE GENOMIC DNA]</scope>
    <source>
        <strain evidence="6 7">DSM 12744</strain>
    </source>
</reference>
<dbReference type="InterPro" id="IPR037018">
    <property type="entry name" value="GH65_N"/>
</dbReference>
<dbReference type="InterPro" id="IPR048771">
    <property type="entry name" value="SOGP_2nd"/>
</dbReference>
<dbReference type="EMBL" id="AZEC01000001">
    <property type="protein sequence ID" value="KRL14445.1"/>
    <property type="molecule type" value="Genomic_DNA"/>
</dbReference>
<evidence type="ECO:0000256" key="2">
    <source>
        <dbReference type="ARBA" id="ARBA00022679"/>
    </source>
</evidence>
<dbReference type="GO" id="GO:0016757">
    <property type="term" value="F:glycosyltransferase activity"/>
    <property type="evidence" value="ECO:0007669"/>
    <property type="project" value="UniProtKB-KW"/>
</dbReference>
<evidence type="ECO:0000313" key="7">
    <source>
        <dbReference type="Proteomes" id="UP000051330"/>
    </source>
</evidence>
<dbReference type="GO" id="GO:0016874">
    <property type="term" value="F:ligase activity"/>
    <property type="evidence" value="ECO:0007669"/>
    <property type="project" value="UniProtKB-KW"/>
</dbReference>